<evidence type="ECO:0000313" key="1">
    <source>
        <dbReference type="Proteomes" id="UP000095281"/>
    </source>
</evidence>
<dbReference type="WBParaSite" id="MhA1_Contig147.frz3.gene8">
    <property type="protein sequence ID" value="MhA1_Contig147.frz3.gene8"/>
    <property type="gene ID" value="MhA1_Contig147.frz3.gene8"/>
</dbReference>
<proteinExistence type="predicted"/>
<name>A0A1I8B753_MELHA</name>
<protein>
    <submittedName>
        <fullName evidence="2">HMG box domain-containing protein</fullName>
    </submittedName>
</protein>
<sequence>MIDWGPAMQRSCSDSIESGYSNILSSSVVAMDKSASEIAQLKIPFKNSSFPSFGATDISRNHNMPSPSLSNSNDAGGHFFAQFDRINYGNTFLEFPLEKKHEMTDKTTQAKMSCEKCARLWSIIERRKSKGLISEGPLSKR</sequence>
<dbReference type="Proteomes" id="UP000095281">
    <property type="component" value="Unplaced"/>
</dbReference>
<organism evidence="1 2">
    <name type="scientific">Meloidogyne hapla</name>
    <name type="common">Root-knot nematode worm</name>
    <dbReference type="NCBI Taxonomy" id="6305"/>
    <lineage>
        <taxon>Eukaryota</taxon>
        <taxon>Metazoa</taxon>
        <taxon>Ecdysozoa</taxon>
        <taxon>Nematoda</taxon>
        <taxon>Chromadorea</taxon>
        <taxon>Rhabditida</taxon>
        <taxon>Tylenchina</taxon>
        <taxon>Tylenchomorpha</taxon>
        <taxon>Tylenchoidea</taxon>
        <taxon>Meloidogynidae</taxon>
        <taxon>Meloidogyninae</taxon>
        <taxon>Meloidogyne</taxon>
    </lineage>
</organism>
<accession>A0A1I8B753</accession>
<evidence type="ECO:0000313" key="2">
    <source>
        <dbReference type="WBParaSite" id="MhA1_Contig147.frz3.gene8"/>
    </source>
</evidence>
<keyword evidence="1" id="KW-1185">Reference proteome</keyword>
<dbReference type="AlphaFoldDB" id="A0A1I8B753"/>
<reference evidence="2" key="1">
    <citation type="submission" date="2016-11" db="UniProtKB">
        <authorList>
            <consortium name="WormBaseParasite"/>
        </authorList>
    </citation>
    <scope>IDENTIFICATION</scope>
</reference>